<dbReference type="Proteomes" id="UP000289734">
    <property type="component" value="Unassembled WGS sequence"/>
</dbReference>
<dbReference type="InterPro" id="IPR000683">
    <property type="entry name" value="Gfo/Idh/MocA-like_OxRdtase_N"/>
</dbReference>
<protein>
    <submittedName>
        <fullName evidence="5">Oxidoreductase</fullName>
    </submittedName>
</protein>
<name>A0A4Q1KNZ2_9FLAO</name>
<evidence type="ECO:0000313" key="6">
    <source>
        <dbReference type="Proteomes" id="UP000289734"/>
    </source>
</evidence>
<keyword evidence="6" id="KW-1185">Reference proteome</keyword>
<dbReference type="InterPro" id="IPR055170">
    <property type="entry name" value="GFO_IDH_MocA-like_dom"/>
</dbReference>
<evidence type="ECO:0000256" key="1">
    <source>
        <dbReference type="ARBA" id="ARBA00010928"/>
    </source>
</evidence>
<evidence type="ECO:0000256" key="2">
    <source>
        <dbReference type="ARBA" id="ARBA00023002"/>
    </source>
</evidence>
<dbReference type="SUPFAM" id="SSF55347">
    <property type="entry name" value="Glyceraldehyde-3-phosphate dehydrogenase-like, C-terminal domain"/>
    <property type="match status" value="1"/>
</dbReference>
<dbReference type="Pfam" id="PF22725">
    <property type="entry name" value="GFO_IDH_MocA_C3"/>
    <property type="match status" value="1"/>
</dbReference>
<dbReference type="OrthoDB" id="9815825at2"/>
<dbReference type="EMBL" id="SBKQ01000008">
    <property type="protein sequence ID" value="RXR31783.1"/>
    <property type="molecule type" value="Genomic_DNA"/>
</dbReference>
<reference evidence="6" key="1">
    <citation type="submission" date="2019-01" db="EMBL/GenBank/DDBJ databases">
        <title>Cytophagaceae bacterium strain CAR-16.</title>
        <authorList>
            <person name="Chen W.-M."/>
        </authorList>
    </citation>
    <scope>NUCLEOTIDE SEQUENCE [LARGE SCALE GENOMIC DNA]</scope>
    <source>
        <strain evidence="6">ICH-30</strain>
    </source>
</reference>
<dbReference type="GO" id="GO:0000166">
    <property type="term" value="F:nucleotide binding"/>
    <property type="evidence" value="ECO:0007669"/>
    <property type="project" value="InterPro"/>
</dbReference>
<accession>A0A4Q1KNZ2</accession>
<dbReference type="Gene3D" id="3.30.360.10">
    <property type="entry name" value="Dihydrodipicolinate Reductase, domain 2"/>
    <property type="match status" value="1"/>
</dbReference>
<comment type="caution">
    <text evidence="5">The sequence shown here is derived from an EMBL/GenBank/DDBJ whole genome shotgun (WGS) entry which is preliminary data.</text>
</comment>
<evidence type="ECO:0000259" key="3">
    <source>
        <dbReference type="Pfam" id="PF01408"/>
    </source>
</evidence>
<feature type="domain" description="GFO/IDH/MocA-like oxidoreductase" evidence="4">
    <location>
        <begin position="131"/>
        <end position="248"/>
    </location>
</feature>
<dbReference type="GO" id="GO:0016491">
    <property type="term" value="F:oxidoreductase activity"/>
    <property type="evidence" value="ECO:0007669"/>
    <property type="project" value="UniProtKB-KW"/>
</dbReference>
<feature type="domain" description="Gfo/Idh/MocA-like oxidoreductase N-terminal" evidence="3">
    <location>
        <begin position="7"/>
        <end position="120"/>
    </location>
</feature>
<evidence type="ECO:0000259" key="4">
    <source>
        <dbReference type="Pfam" id="PF22725"/>
    </source>
</evidence>
<dbReference type="Pfam" id="PF01408">
    <property type="entry name" value="GFO_IDH_MocA"/>
    <property type="match status" value="1"/>
</dbReference>
<dbReference type="AlphaFoldDB" id="A0A4Q1KNZ2"/>
<comment type="similarity">
    <text evidence="1">Belongs to the Gfo/Idh/MocA family.</text>
</comment>
<dbReference type="PANTHER" id="PTHR43708:SF5">
    <property type="entry name" value="CONSERVED EXPRESSED OXIDOREDUCTASE (EUROFUNG)-RELATED"/>
    <property type="match status" value="1"/>
</dbReference>
<gene>
    <name evidence="5" type="ORF">EQG68_08905</name>
</gene>
<evidence type="ECO:0000313" key="5">
    <source>
        <dbReference type="EMBL" id="RXR31783.1"/>
    </source>
</evidence>
<dbReference type="RefSeq" id="WP_129464462.1">
    <property type="nucleotide sequence ID" value="NZ_SBKQ01000008.1"/>
</dbReference>
<dbReference type="SUPFAM" id="SSF51735">
    <property type="entry name" value="NAD(P)-binding Rossmann-fold domains"/>
    <property type="match status" value="1"/>
</dbReference>
<dbReference type="InterPro" id="IPR036291">
    <property type="entry name" value="NAD(P)-bd_dom_sf"/>
</dbReference>
<keyword evidence="2" id="KW-0560">Oxidoreductase</keyword>
<sequence length="337" mass="38208">MPPIKTALLAYGLSGKFFHAPFLAANEGFELYAVLERNNQKAKHDFPDVKSFASLEELLVDESIELVVVNTPNNTHFELAKQCLLAKKHILLEKPATATPEEFLELIELAKSVNKQLLVYQNRRWSSDICAAKEIIKSGKLGEIIEVHLRFDRYRPTISAKGFKENELPGSGILYDLGSHLIDQAISIFGKPKKYSIQKGMYRNGTMVDDYAFVHLLFENQVNAFITVSMHVLDIQPGIVIHGTKGSFIKEFCDEQENQLMAGMPPNHPDFGLELKNKEGKLTYIDKNNHTIVERIPSQKGNFNGLFKDVYECIRNDKPFSVCHEEILEQLTILNTK</sequence>
<dbReference type="PANTHER" id="PTHR43708">
    <property type="entry name" value="CONSERVED EXPRESSED OXIDOREDUCTASE (EUROFUNG)"/>
    <property type="match status" value="1"/>
</dbReference>
<dbReference type="InterPro" id="IPR051317">
    <property type="entry name" value="Gfo/Idh/MocA_oxidoreduct"/>
</dbReference>
<organism evidence="5 6">
    <name type="scientific">Flavobacterium piscinae</name>
    <dbReference type="NCBI Taxonomy" id="2506424"/>
    <lineage>
        <taxon>Bacteria</taxon>
        <taxon>Pseudomonadati</taxon>
        <taxon>Bacteroidota</taxon>
        <taxon>Flavobacteriia</taxon>
        <taxon>Flavobacteriales</taxon>
        <taxon>Flavobacteriaceae</taxon>
        <taxon>Flavobacterium</taxon>
    </lineage>
</organism>
<proteinExistence type="inferred from homology"/>
<dbReference type="Gene3D" id="3.40.50.720">
    <property type="entry name" value="NAD(P)-binding Rossmann-like Domain"/>
    <property type="match status" value="1"/>
</dbReference>